<evidence type="ECO:0000313" key="2">
    <source>
        <dbReference type="Proteomes" id="UP000014254"/>
    </source>
</evidence>
<dbReference type="Proteomes" id="UP000014254">
    <property type="component" value="Unassembled WGS sequence"/>
</dbReference>
<protein>
    <recommendedName>
        <fullName evidence="3">DNA helicase</fullName>
    </recommendedName>
</protein>
<name>S2JG92_MUCC1</name>
<dbReference type="PANTHER" id="PTHR10492">
    <property type="match status" value="1"/>
</dbReference>
<evidence type="ECO:0008006" key="3">
    <source>
        <dbReference type="Google" id="ProtNLM"/>
    </source>
</evidence>
<dbReference type="InParanoid" id="S2JG92"/>
<accession>S2JG92</accession>
<sequence length="211" mass="24233">MTNEWVVPYSPYLSKKYNAHINVKTCASVQAIKYINKYIYKGSDQTTLKTTTYQNYEVAKYLNGHYISPVEAAWRLFKFPMHEESPSVTIIEAKKKSFCALPPLQQEINKVKLNNHVKLYKKTILLLDECSMLTSAVVEGIFSGLMQATGRDVAFGGMAVVFFGDLGQLLPPKSKDYIWKYRLFLRGYKYSLTETMRHIEDEQFHEVGAFG</sequence>
<reference evidence="2" key="1">
    <citation type="submission" date="2013-05" db="EMBL/GenBank/DDBJ databases">
        <title>The Genome sequence of Mucor circinelloides f. circinelloides 1006PhL.</title>
        <authorList>
            <consortium name="The Broad Institute Genomics Platform"/>
            <person name="Cuomo C."/>
            <person name="Earl A."/>
            <person name="Findley K."/>
            <person name="Lee S.C."/>
            <person name="Walker B."/>
            <person name="Young S."/>
            <person name="Zeng Q."/>
            <person name="Gargeya S."/>
            <person name="Fitzgerald M."/>
            <person name="Haas B."/>
            <person name="Abouelleil A."/>
            <person name="Allen A.W."/>
            <person name="Alvarado L."/>
            <person name="Arachchi H.M."/>
            <person name="Berlin A.M."/>
            <person name="Chapman S.B."/>
            <person name="Gainer-Dewar J."/>
            <person name="Goldberg J."/>
            <person name="Griggs A."/>
            <person name="Gujja S."/>
            <person name="Hansen M."/>
            <person name="Howarth C."/>
            <person name="Imamovic A."/>
            <person name="Ireland A."/>
            <person name="Larimer J."/>
            <person name="McCowan C."/>
            <person name="Murphy C."/>
            <person name="Pearson M."/>
            <person name="Poon T.W."/>
            <person name="Priest M."/>
            <person name="Roberts A."/>
            <person name="Saif S."/>
            <person name="Shea T."/>
            <person name="Sisk P."/>
            <person name="Sykes S."/>
            <person name="Wortman J."/>
            <person name="Nusbaum C."/>
            <person name="Birren B."/>
        </authorList>
    </citation>
    <scope>NUCLEOTIDE SEQUENCE [LARGE SCALE GENOMIC DNA]</scope>
    <source>
        <strain evidence="2">1006PhL</strain>
    </source>
</reference>
<organism evidence="1 2">
    <name type="scientific">Mucor circinelloides f. circinelloides (strain 1006PhL)</name>
    <name type="common">Mucormycosis agent</name>
    <name type="synonym">Calyptromyces circinelloides</name>
    <dbReference type="NCBI Taxonomy" id="1220926"/>
    <lineage>
        <taxon>Eukaryota</taxon>
        <taxon>Fungi</taxon>
        <taxon>Fungi incertae sedis</taxon>
        <taxon>Mucoromycota</taxon>
        <taxon>Mucoromycotina</taxon>
        <taxon>Mucoromycetes</taxon>
        <taxon>Mucorales</taxon>
        <taxon>Mucorineae</taxon>
        <taxon>Mucoraceae</taxon>
        <taxon>Mucor</taxon>
    </lineage>
</organism>
<dbReference type="AlphaFoldDB" id="S2JG92"/>
<dbReference type="PANTHER" id="PTHR10492:SF57">
    <property type="entry name" value="ATP-DEPENDENT DNA HELICASE"/>
    <property type="match status" value="1"/>
</dbReference>
<gene>
    <name evidence="1" type="ORF">HMPREF1544_03835</name>
</gene>
<evidence type="ECO:0000313" key="1">
    <source>
        <dbReference type="EMBL" id="EPB89326.1"/>
    </source>
</evidence>
<dbReference type="STRING" id="1220926.S2JG92"/>
<dbReference type="eggNOG" id="KOG0987">
    <property type="taxonomic scope" value="Eukaryota"/>
</dbReference>
<keyword evidence="2" id="KW-1185">Reference proteome</keyword>
<dbReference type="OrthoDB" id="2276331at2759"/>
<dbReference type="EMBL" id="KE123936">
    <property type="protein sequence ID" value="EPB89326.1"/>
    <property type="molecule type" value="Genomic_DNA"/>
</dbReference>
<proteinExistence type="predicted"/>
<dbReference type="VEuPathDB" id="FungiDB:HMPREF1544_03835"/>
<dbReference type="InterPro" id="IPR027417">
    <property type="entry name" value="P-loop_NTPase"/>
</dbReference>
<dbReference type="Gene3D" id="3.40.50.300">
    <property type="entry name" value="P-loop containing nucleotide triphosphate hydrolases"/>
    <property type="match status" value="1"/>
</dbReference>